<dbReference type="SUPFAM" id="SSF54236">
    <property type="entry name" value="Ubiquitin-like"/>
    <property type="match status" value="2"/>
</dbReference>
<feature type="region of interest" description="Disordered" evidence="1">
    <location>
        <begin position="536"/>
        <end position="559"/>
    </location>
</feature>
<dbReference type="InterPro" id="IPR029071">
    <property type="entry name" value="Ubiquitin-like_domsf"/>
</dbReference>
<reference evidence="3" key="1">
    <citation type="journal article" date="2020" name="Fungal Divers.">
        <title>Resolving the Mortierellaceae phylogeny through synthesis of multi-gene phylogenetics and phylogenomics.</title>
        <authorList>
            <person name="Vandepol N."/>
            <person name="Liber J."/>
            <person name="Desiro A."/>
            <person name="Na H."/>
            <person name="Kennedy M."/>
            <person name="Barry K."/>
            <person name="Grigoriev I.V."/>
            <person name="Miller A.N."/>
            <person name="O'Donnell K."/>
            <person name="Stajich J.E."/>
            <person name="Bonito G."/>
        </authorList>
    </citation>
    <scope>NUCLEOTIDE SEQUENCE</scope>
    <source>
        <strain evidence="3">NRRL 2769</strain>
    </source>
</reference>
<feature type="compositionally biased region" description="Low complexity" evidence="1">
    <location>
        <begin position="196"/>
        <end position="228"/>
    </location>
</feature>
<dbReference type="AlphaFoldDB" id="A0A9P6N2E0"/>
<dbReference type="GO" id="GO:0005737">
    <property type="term" value="C:cytoplasm"/>
    <property type="evidence" value="ECO:0007669"/>
    <property type="project" value="TreeGrafter"/>
</dbReference>
<feature type="region of interest" description="Disordered" evidence="1">
    <location>
        <begin position="690"/>
        <end position="733"/>
    </location>
</feature>
<gene>
    <name evidence="3" type="primary">ASPSCR1</name>
    <name evidence="3" type="ORF">BGZ80_001163</name>
</gene>
<dbReference type="InterPro" id="IPR001012">
    <property type="entry name" value="UBX_dom"/>
</dbReference>
<evidence type="ECO:0000259" key="2">
    <source>
        <dbReference type="PROSITE" id="PS50033"/>
    </source>
</evidence>
<accession>A0A9P6N2E0</accession>
<comment type="caution">
    <text evidence="3">The sequence shown here is derived from an EMBL/GenBank/DDBJ whole genome shotgun (WGS) entry which is preliminary data.</text>
</comment>
<feature type="domain" description="UBX" evidence="2">
    <location>
        <begin position="562"/>
        <end position="638"/>
    </location>
</feature>
<evidence type="ECO:0000256" key="1">
    <source>
        <dbReference type="SAM" id="MobiDB-lite"/>
    </source>
</evidence>
<dbReference type="Pfam" id="PF11470">
    <property type="entry name" value="TUG-UBL1"/>
    <property type="match status" value="1"/>
</dbReference>
<feature type="compositionally biased region" description="Basic and acidic residues" evidence="1">
    <location>
        <begin position="537"/>
        <end position="546"/>
    </location>
</feature>
<feature type="region of interest" description="Disordered" evidence="1">
    <location>
        <begin position="332"/>
        <end position="384"/>
    </location>
</feature>
<dbReference type="InterPro" id="IPR021569">
    <property type="entry name" value="TUG-UBL1"/>
</dbReference>
<dbReference type="GO" id="GO:0005634">
    <property type="term" value="C:nucleus"/>
    <property type="evidence" value="ECO:0007669"/>
    <property type="project" value="TreeGrafter"/>
</dbReference>
<dbReference type="Pfam" id="PF00789">
    <property type="entry name" value="UBX"/>
    <property type="match status" value="1"/>
</dbReference>
<dbReference type="PANTHER" id="PTHR46467">
    <property type="entry name" value="TETHER CONTAINING UBX DOMAIN FOR GLUT4"/>
    <property type="match status" value="1"/>
</dbReference>
<feature type="region of interest" description="Disordered" evidence="1">
    <location>
        <begin position="184"/>
        <end position="245"/>
    </location>
</feature>
<dbReference type="CDD" id="cd16105">
    <property type="entry name" value="Ubl_ASPSCR1_like"/>
    <property type="match status" value="1"/>
</dbReference>
<feature type="compositionally biased region" description="Basic and acidic residues" evidence="1">
    <location>
        <begin position="350"/>
        <end position="368"/>
    </location>
</feature>
<keyword evidence="4" id="KW-1185">Reference proteome</keyword>
<protein>
    <submittedName>
        <fullName evidence="3">Tether containing UBX domain for GLUT4</fullName>
    </submittedName>
</protein>
<dbReference type="EMBL" id="JAAAID010000126">
    <property type="protein sequence ID" value="KAG0022058.1"/>
    <property type="molecule type" value="Genomic_DNA"/>
</dbReference>
<name>A0A9P6N2E0_9FUNG</name>
<feature type="compositionally biased region" description="Polar residues" evidence="1">
    <location>
        <begin position="231"/>
        <end position="241"/>
    </location>
</feature>
<dbReference type="Proteomes" id="UP000703661">
    <property type="component" value="Unassembled WGS sequence"/>
</dbReference>
<dbReference type="PANTHER" id="PTHR46467:SF1">
    <property type="entry name" value="TETHER CONTAINING UBX DOMAIN FOR GLUT4"/>
    <property type="match status" value="1"/>
</dbReference>
<dbReference type="CDD" id="cd16118">
    <property type="entry name" value="UBX2_UBXN9"/>
    <property type="match status" value="1"/>
</dbReference>
<dbReference type="GO" id="GO:0012506">
    <property type="term" value="C:vesicle membrane"/>
    <property type="evidence" value="ECO:0007669"/>
    <property type="project" value="TreeGrafter"/>
</dbReference>
<dbReference type="Gene3D" id="3.10.20.90">
    <property type="entry name" value="Phosphatidylinositol 3-kinase Catalytic Subunit, Chain A, domain 1"/>
    <property type="match status" value="2"/>
</dbReference>
<evidence type="ECO:0000313" key="4">
    <source>
        <dbReference type="Proteomes" id="UP000703661"/>
    </source>
</evidence>
<dbReference type="PROSITE" id="PS50033">
    <property type="entry name" value="UBX"/>
    <property type="match status" value="1"/>
</dbReference>
<organism evidence="3 4">
    <name type="scientific">Entomortierella chlamydospora</name>
    <dbReference type="NCBI Taxonomy" id="101097"/>
    <lineage>
        <taxon>Eukaryota</taxon>
        <taxon>Fungi</taxon>
        <taxon>Fungi incertae sedis</taxon>
        <taxon>Mucoromycota</taxon>
        <taxon>Mortierellomycotina</taxon>
        <taxon>Mortierellomycetes</taxon>
        <taxon>Mortierellales</taxon>
        <taxon>Mortierellaceae</taxon>
        <taxon>Entomortierella</taxon>
    </lineage>
</organism>
<sequence length="733" mass="81067">MASNLTVFLGGGKKQLVKTIPTMILRQVVNIVCEKQNYAEPESYGLKSGKNFLDLSLSIRYANIAPGAKLELAKAPKDNFDLTCAMAVAERTLNLTRRTAVPQPTTKNIFSLQRIKKAVKPSTEVYLLPVVILLEHEYVSIPTLKTTSLQLAGLLKGNAVFRVMMRYTDAGIADFIEDIERDYSHPTKTNSESTHHSSSSTASPPHSASPHPSSASPTPTPASSVAASYMEHSSPSRQGSTAYPVKIPIRQPTMDKTMGEVDFIQAKEAFNQAEFGINPQGIEPPGMTGRSGGVEVESREGNMVTPAPGSGINIDIQRQTPVQDMSAAMIEHSQEIRQRQEQQTQAAMSDRVKKLSRASDDSDRERFVRSLPPGSYGEVTEEPSNMMDVDSKELVLQIAQLVSQKLKSAQQRGDSTVDYQTLIAEEIEKKQKAGVLPSTPSGSRHNSYYRSKVEDDASPMLIAPPSRASTLAPVEEKVVEEKVVEEKMVEEKVDREVKVFRAPADSSAPLSNQIDLPDDFYELSSQDVMKLMNSQKAKREQEENRGFKTAAARAEEEKAREKRYPKTIIRIRFPDRVQIQGTFRSQETIGDLRKWVASVCVGQGEKFDLYTTPPKKVLTDNKQTLYQAGLAPQSIVSFSWVDTKLNTNSPFLNGEYMMMIQDLPVPGQANVEESKPEEVPLSVSLPMRAETDSRTGSISMLTREDRRMSARMSTDKPGSSGGGLPKWMKLSKK</sequence>
<proteinExistence type="predicted"/>
<dbReference type="SMART" id="SM00166">
    <property type="entry name" value="UBX"/>
    <property type="match status" value="1"/>
</dbReference>
<evidence type="ECO:0000313" key="3">
    <source>
        <dbReference type="EMBL" id="KAG0022058.1"/>
    </source>
</evidence>
<dbReference type="GO" id="GO:0006886">
    <property type="term" value="P:intracellular protein transport"/>
    <property type="evidence" value="ECO:0007669"/>
    <property type="project" value="TreeGrafter"/>
</dbReference>